<dbReference type="InterPro" id="IPR034593">
    <property type="entry name" value="DgoD-like"/>
</dbReference>
<dbReference type="OrthoDB" id="48817at2"/>
<dbReference type="InterPro" id="IPR029065">
    <property type="entry name" value="Enolase_C-like"/>
</dbReference>
<accession>A0A0C7P402</accession>
<dbReference type="HOGENOM" id="CLU_896601_0_0_0"/>
<evidence type="ECO:0000256" key="2">
    <source>
        <dbReference type="ARBA" id="ARBA00022723"/>
    </source>
</evidence>
<dbReference type="STRING" id="1006576.DTL3_1310"/>
<keyword evidence="5" id="KW-1185">Reference proteome</keyword>
<dbReference type="SUPFAM" id="SSF54826">
    <property type="entry name" value="Enolase N-terminal domain-like"/>
    <property type="match status" value="1"/>
</dbReference>
<dbReference type="AlphaFoldDB" id="A0A0C7P402"/>
<dbReference type="InterPro" id="IPR036849">
    <property type="entry name" value="Enolase-like_C_sf"/>
</dbReference>
<name>A0A0C7P402_DEFTU</name>
<dbReference type="EMBL" id="LN824141">
    <property type="protein sequence ID" value="CEP78604.1"/>
    <property type="molecule type" value="Genomic_DNA"/>
</dbReference>
<organism evidence="4 5">
    <name type="scientific">Defluviitoga tunisiensis</name>
    <dbReference type="NCBI Taxonomy" id="1006576"/>
    <lineage>
        <taxon>Bacteria</taxon>
        <taxon>Thermotogati</taxon>
        <taxon>Thermotogota</taxon>
        <taxon>Thermotogae</taxon>
        <taxon>Petrotogales</taxon>
        <taxon>Petrotogaceae</taxon>
        <taxon>Defluviitoga</taxon>
    </lineage>
</organism>
<dbReference type="InterPro" id="IPR029017">
    <property type="entry name" value="Enolase-like_N"/>
</dbReference>
<feature type="domain" description="Enolase C-terminal" evidence="3">
    <location>
        <begin position="167"/>
        <end position="289"/>
    </location>
</feature>
<dbReference type="PANTHER" id="PTHR48080">
    <property type="entry name" value="D-GALACTONATE DEHYDRATASE-RELATED"/>
    <property type="match status" value="1"/>
</dbReference>
<sequence length="317" mass="37275">MQTRERDVYYWQERTLLKNLDTEWIEHVLFKIVDKDNIEGIGAATPDIYFGQTFKSTMAILEELREFIENVPEIENIQTIENIIDKLIKNENTAKTSIMLTICDYINNKYNLDISKLLFSFDKDKYQENIFRIFWKKNLNLHEVYNTYSTNHQELKLEFLEKPSMKDLNEISKIFQGKHVWLDFRGLLDFYELTKALEILKPLKIVALEQPLAKGREKKVELIESQYPIFWDESIVTLEDLLRLHDFSNGIVLSLTKVGGLINVKKILDLAEIYNLITVISSGIEHPINTSWSNKIKGSFDIVDLTFDYYITDQDNI</sequence>
<dbReference type="SUPFAM" id="SSF51604">
    <property type="entry name" value="Enolase C-terminal domain-like"/>
    <property type="match status" value="1"/>
</dbReference>
<evidence type="ECO:0000256" key="1">
    <source>
        <dbReference type="ARBA" id="ARBA00008031"/>
    </source>
</evidence>
<dbReference type="PANTHER" id="PTHR48080:SF3">
    <property type="entry name" value="ENOLASE SUPERFAMILY MEMBER DDB_G0284701"/>
    <property type="match status" value="1"/>
</dbReference>
<gene>
    <name evidence="4" type="ORF">DTL3_1310</name>
</gene>
<proteinExistence type="inferred from homology"/>
<dbReference type="Pfam" id="PF13378">
    <property type="entry name" value="MR_MLE_C"/>
    <property type="match status" value="1"/>
</dbReference>
<protein>
    <submittedName>
        <fullName evidence="4">L-alanine-DL-glutamate epimerase</fullName>
    </submittedName>
</protein>
<dbReference type="GO" id="GO:0046872">
    <property type="term" value="F:metal ion binding"/>
    <property type="evidence" value="ECO:0007669"/>
    <property type="project" value="UniProtKB-KW"/>
</dbReference>
<dbReference type="RefSeq" id="WP_045088017.1">
    <property type="nucleotide sequence ID" value="NZ_LN824141.1"/>
</dbReference>
<evidence type="ECO:0000313" key="4">
    <source>
        <dbReference type="EMBL" id="CEP78604.1"/>
    </source>
</evidence>
<dbReference type="Gene3D" id="3.20.20.120">
    <property type="entry name" value="Enolase-like C-terminal domain"/>
    <property type="match status" value="1"/>
</dbReference>
<keyword evidence="2" id="KW-0479">Metal-binding</keyword>
<dbReference type="Gene3D" id="3.30.390.10">
    <property type="entry name" value="Enolase-like, N-terminal domain"/>
    <property type="match status" value="1"/>
</dbReference>
<evidence type="ECO:0000313" key="5">
    <source>
        <dbReference type="Proteomes" id="UP000032809"/>
    </source>
</evidence>
<dbReference type="KEGG" id="dtn:DTL3_1310"/>
<dbReference type="Proteomes" id="UP000032809">
    <property type="component" value="Chromosome I"/>
</dbReference>
<evidence type="ECO:0000259" key="3">
    <source>
        <dbReference type="Pfam" id="PF13378"/>
    </source>
</evidence>
<reference evidence="5" key="1">
    <citation type="submission" date="2014-11" db="EMBL/GenBank/DDBJ databases">
        <authorList>
            <person name="Wibberg D."/>
        </authorList>
    </citation>
    <scope>NUCLEOTIDE SEQUENCE [LARGE SCALE GENOMIC DNA]</scope>
    <source>
        <strain evidence="5">L3</strain>
    </source>
</reference>
<comment type="similarity">
    <text evidence="1">Belongs to the mandelate racemase/muconate lactonizing enzyme family.</text>
</comment>